<name>A0A6I2RB70_FLAPL</name>
<sequence>MEDCLAATDFFAGLSWPDRLAIDFNEKSVQGNKTQAARRCKEDSLLWLLMPYHNYKMDRGKALSVRGGSSQIQKNPPHIFPLDFVIACLQQRSMYANVD</sequence>
<accession>A0A6I2RB70</accession>
<dbReference type="AlphaFoldDB" id="A0A6I2RB70"/>
<dbReference type="EMBL" id="WKPR01000072">
    <property type="protein sequence ID" value="MSB23061.1"/>
    <property type="molecule type" value="Genomic_DNA"/>
</dbReference>
<protein>
    <submittedName>
        <fullName evidence="1">Uncharacterized protein</fullName>
    </submittedName>
</protein>
<comment type="caution">
    <text evidence="1">The sequence shown here is derived from an EMBL/GenBank/DDBJ whole genome shotgun (WGS) entry which is preliminary data.</text>
</comment>
<evidence type="ECO:0000313" key="1">
    <source>
        <dbReference type="EMBL" id="MSB23061.1"/>
    </source>
</evidence>
<reference evidence="1 2" key="1">
    <citation type="journal article" date="2019" name="Nat. Med.">
        <title>A library of human gut bacterial isolates paired with longitudinal multiomics data enables mechanistic microbiome research.</title>
        <authorList>
            <person name="Poyet M."/>
            <person name="Groussin M."/>
            <person name="Gibbons S.M."/>
            <person name="Avila-Pacheco J."/>
            <person name="Jiang X."/>
            <person name="Kearney S.M."/>
            <person name="Perrotta A.R."/>
            <person name="Berdy B."/>
            <person name="Zhao S."/>
            <person name="Lieberman T.D."/>
            <person name="Swanson P.K."/>
            <person name="Smith M."/>
            <person name="Roesemann S."/>
            <person name="Alexander J.E."/>
            <person name="Rich S.A."/>
            <person name="Livny J."/>
            <person name="Vlamakis H."/>
            <person name="Clish C."/>
            <person name="Bullock K."/>
            <person name="Deik A."/>
            <person name="Scott J."/>
            <person name="Pierce K.A."/>
            <person name="Xavier R.J."/>
            <person name="Alm E.J."/>
        </authorList>
    </citation>
    <scope>NUCLEOTIDE SEQUENCE [LARGE SCALE GENOMIC DNA]</scope>
    <source>
        <strain evidence="1 2">BIOML-A2</strain>
    </source>
</reference>
<gene>
    <name evidence="1" type="ORF">GKE97_26855</name>
</gene>
<evidence type="ECO:0000313" key="2">
    <source>
        <dbReference type="Proteomes" id="UP000434475"/>
    </source>
</evidence>
<proteinExistence type="predicted"/>
<dbReference type="RefSeq" id="WP_108981632.1">
    <property type="nucleotide sequence ID" value="NZ_JAQLWY010000015.1"/>
</dbReference>
<dbReference type="Proteomes" id="UP000434475">
    <property type="component" value="Unassembled WGS sequence"/>
</dbReference>
<organism evidence="1 2">
    <name type="scientific">Flavonifractor plautii</name>
    <name type="common">Fusobacterium plautii</name>
    <dbReference type="NCBI Taxonomy" id="292800"/>
    <lineage>
        <taxon>Bacteria</taxon>
        <taxon>Bacillati</taxon>
        <taxon>Bacillota</taxon>
        <taxon>Clostridia</taxon>
        <taxon>Eubacteriales</taxon>
        <taxon>Oscillospiraceae</taxon>
        <taxon>Flavonifractor</taxon>
    </lineage>
</organism>